<evidence type="ECO:0000256" key="3">
    <source>
        <dbReference type="ARBA" id="ARBA00022679"/>
    </source>
</evidence>
<dbReference type="PANTHER" id="PTHR43685">
    <property type="entry name" value="GLYCOSYLTRANSFERASE"/>
    <property type="match status" value="1"/>
</dbReference>
<sequence>MPDQEAAPESAPATGPVTILLCTFNGAPYLRQQLDSYVAQTHRDWSLWVSDDGSDDDTRAILSAFQTEMQGRNAVHLVAGPKRGFAANYLSLLAHPDLPRQTTFLSDQDDVWLNTKIARAIAALKTSTGPAVYGAGSLHVDRNLVELGTSRPPPERPDFRHALCQNAVSGHSATLNAKGLDLVRRALTPVELARAGTPQGIAFHDWFLYQLFTGTGADVLLDPRAMLLYRQHGGNWIGAHNSLAARLQRIRIVMNSGFGGWMRGQLLALERSRALLTPESAAMVRDLCAAFQRGGTKPLASLLRHGVHRQSATGTFALRLAAATGRL</sequence>
<dbReference type="AlphaFoldDB" id="A0A1Y5REQ7"/>
<keyword evidence="6" id="KW-1185">Reference proteome</keyword>
<evidence type="ECO:0000256" key="2">
    <source>
        <dbReference type="ARBA" id="ARBA00022676"/>
    </source>
</evidence>
<gene>
    <name evidence="5" type="ORF">AQS8620_00278</name>
</gene>
<dbReference type="Pfam" id="PF00535">
    <property type="entry name" value="Glycos_transf_2"/>
    <property type="match status" value="1"/>
</dbReference>
<evidence type="ECO:0000256" key="1">
    <source>
        <dbReference type="ARBA" id="ARBA00006739"/>
    </source>
</evidence>
<dbReference type="GO" id="GO:0016757">
    <property type="term" value="F:glycosyltransferase activity"/>
    <property type="evidence" value="ECO:0007669"/>
    <property type="project" value="UniProtKB-KW"/>
</dbReference>
<dbReference type="InterPro" id="IPR050834">
    <property type="entry name" value="Glycosyltransf_2"/>
</dbReference>
<comment type="similarity">
    <text evidence="1">Belongs to the glycosyltransferase 2 family.</text>
</comment>
<evidence type="ECO:0000313" key="6">
    <source>
        <dbReference type="Proteomes" id="UP000193862"/>
    </source>
</evidence>
<dbReference type="OrthoDB" id="9802649at2"/>
<dbReference type="RefSeq" id="WP_085835022.1">
    <property type="nucleotide sequence ID" value="NZ_FWFS01000001.1"/>
</dbReference>
<dbReference type="InterPro" id="IPR029044">
    <property type="entry name" value="Nucleotide-diphossugar_trans"/>
</dbReference>
<protein>
    <submittedName>
        <fullName evidence="5">Glycosyl transferase family 2</fullName>
    </submittedName>
</protein>
<organism evidence="5 6">
    <name type="scientific">Aquimixticola soesokkakensis</name>
    <dbReference type="NCBI Taxonomy" id="1519096"/>
    <lineage>
        <taxon>Bacteria</taxon>
        <taxon>Pseudomonadati</taxon>
        <taxon>Pseudomonadota</taxon>
        <taxon>Alphaproteobacteria</taxon>
        <taxon>Rhodobacterales</taxon>
        <taxon>Paracoccaceae</taxon>
        <taxon>Aquimixticola</taxon>
    </lineage>
</organism>
<feature type="domain" description="Glycosyltransferase 2-like" evidence="4">
    <location>
        <begin position="18"/>
        <end position="126"/>
    </location>
</feature>
<dbReference type="InterPro" id="IPR001173">
    <property type="entry name" value="Glyco_trans_2-like"/>
</dbReference>
<dbReference type="SUPFAM" id="SSF53448">
    <property type="entry name" value="Nucleotide-diphospho-sugar transferases"/>
    <property type="match status" value="1"/>
</dbReference>
<keyword evidence="3 5" id="KW-0808">Transferase</keyword>
<name>A0A1Y5REQ7_9RHOB</name>
<accession>A0A1Y5REQ7</accession>
<proteinExistence type="inferred from homology"/>
<dbReference type="Proteomes" id="UP000193862">
    <property type="component" value="Unassembled WGS sequence"/>
</dbReference>
<evidence type="ECO:0000259" key="4">
    <source>
        <dbReference type="Pfam" id="PF00535"/>
    </source>
</evidence>
<reference evidence="5 6" key="1">
    <citation type="submission" date="2017-03" db="EMBL/GenBank/DDBJ databases">
        <authorList>
            <person name="Afonso C.L."/>
            <person name="Miller P.J."/>
            <person name="Scott M.A."/>
            <person name="Spackman E."/>
            <person name="Goraichik I."/>
            <person name="Dimitrov K.M."/>
            <person name="Suarez D.L."/>
            <person name="Swayne D.E."/>
        </authorList>
    </citation>
    <scope>NUCLEOTIDE SEQUENCE [LARGE SCALE GENOMIC DNA]</scope>
    <source>
        <strain evidence="5 6">CECT 8620</strain>
    </source>
</reference>
<evidence type="ECO:0000313" key="5">
    <source>
        <dbReference type="EMBL" id="SLN15403.1"/>
    </source>
</evidence>
<dbReference type="PANTHER" id="PTHR43685:SF5">
    <property type="entry name" value="GLYCOSYLTRANSFERASE EPSE-RELATED"/>
    <property type="match status" value="1"/>
</dbReference>
<dbReference type="EMBL" id="FWFS01000001">
    <property type="protein sequence ID" value="SLN15403.1"/>
    <property type="molecule type" value="Genomic_DNA"/>
</dbReference>
<keyword evidence="2" id="KW-0328">Glycosyltransferase</keyword>
<dbReference type="Gene3D" id="3.90.550.10">
    <property type="entry name" value="Spore Coat Polysaccharide Biosynthesis Protein SpsA, Chain A"/>
    <property type="match status" value="1"/>
</dbReference>